<proteinExistence type="predicted"/>
<evidence type="ECO:0000313" key="3">
    <source>
        <dbReference type="EMBL" id="CAK9228512.1"/>
    </source>
</evidence>
<dbReference type="Proteomes" id="UP001497512">
    <property type="component" value="Chromosome 6"/>
</dbReference>
<keyword evidence="4" id="KW-1185">Reference proteome</keyword>
<dbReference type="EMBL" id="OZ019898">
    <property type="protein sequence ID" value="CAK9228512.1"/>
    <property type="molecule type" value="Genomic_DNA"/>
</dbReference>
<keyword evidence="2" id="KW-0812">Transmembrane</keyword>
<feature type="transmembrane region" description="Helical" evidence="2">
    <location>
        <begin position="7"/>
        <end position="27"/>
    </location>
</feature>
<sequence>MAITTCWSSACLSVYLLVILMIAVMILNRTDPFQPAPGSLHLDGALVDVETPEIQVVLLPSTPKQLLEKSWTTYVDHSMSLVHFDSEQLADSLGPFSGMSIEQNKKHGRGQGADGGQQQQQQQPHRKMRLLLLQQDHQAQKGEESGSKYRYECSGGGVETNNNNKKKKDGMVLRIRDNNNKSAADSAHLQHMITRKKRIIPETLENYRLPRRKVAFSSDRMVPTGPNPLHNYSNISSEVIGIP</sequence>
<evidence type="ECO:0000256" key="1">
    <source>
        <dbReference type="SAM" id="MobiDB-lite"/>
    </source>
</evidence>
<reference evidence="3" key="1">
    <citation type="submission" date="2024-02" db="EMBL/GenBank/DDBJ databases">
        <authorList>
            <consortium name="ELIXIR-Norway"/>
            <consortium name="Elixir Norway"/>
        </authorList>
    </citation>
    <scope>NUCLEOTIDE SEQUENCE</scope>
</reference>
<feature type="compositionally biased region" description="Basic and acidic residues" evidence="1">
    <location>
        <begin position="138"/>
        <end position="151"/>
    </location>
</feature>
<feature type="region of interest" description="Disordered" evidence="1">
    <location>
        <begin position="137"/>
        <end position="167"/>
    </location>
</feature>
<evidence type="ECO:0000313" key="4">
    <source>
        <dbReference type="Proteomes" id="UP001497512"/>
    </source>
</evidence>
<evidence type="ECO:0000256" key="2">
    <source>
        <dbReference type="SAM" id="Phobius"/>
    </source>
</evidence>
<gene>
    <name evidence="3" type="ORF">CSSPTR1EN2_LOCUS19152</name>
</gene>
<keyword evidence="2" id="KW-1133">Transmembrane helix</keyword>
<protein>
    <submittedName>
        <fullName evidence="3">Uncharacterized protein</fullName>
    </submittedName>
</protein>
<name>A0ABP0UTI8_9BRYO</name>
<feature type="region of interest" description="Disordered" evidence="1">
    <location>
        <begin position="95"/>
        <end position="125"/>
    </location>
</feature>
<accession>A0ABP0UTI8</accession>
<organism evidence="3 4">
    <name type="scientific">Sphagnum troendelagicum</name>
    <dbReference type="NCBI Taxonomy" id="128251"/>
    <lineage>
        <taxon>Eukaryota</taxon>
        <taxon>Viridiplantae</taxon>
        <taxon>Streptophyta</taxon>
        <taxon>Embryophyta</taxon>
        <taxon>Bryophyta</taxon>
        <taxon>Sphagnophytina</taxon>
        <taxon>Sphagnopsida</taxon>
        <taxon>Sphagnales</taxon>
        <taxon>Sphagnaceae</taxon>
        <taxon>Sphagnum</taxon>
    </lineage>
</organism>
<keyword evidence="2" id="KW-0472">Membrane</keyword>